<organism evidence="1 2">
    <name type="scientific">Heterostelium pallidum (strain ATCC 26659 / Pp 5 / PN500)</name>
    <name type="common">Cellular slime mold</name>
    <name type="synonym">Polysphondylium pallidum</name>
    <dbReference type="NCBI Taxonomy" id="670386"/>
    <lineage>
        <taxon>Eukaryota</taxon>
        <taxon>Amoebozoa</taxon>
        <taxon>Evosea</taxon>
        <taxon>Eumycetozoa</taxon>
        <taxon>Dictyostelia</taxon>
        <taxon>Acytosteliales</taxon>
        <taxon>Acytosteliaceae</taxon>
        <taxon>Heterostelium</taxon>
    </lineage>
</organism>
<sequence length="249" mass="28719">MKLRSSVLNPYCTLKNICNLTLSTRVFNVITKNTVSGAIELGMIFNNVRRFCMYTRCNNYGNNKDNSLRTQQCKSIVRYMPNLESLLLYQLFFYQDAFQTIKTLPHLTSLDLSSSQIDNDMSFTSDLISNSIKKLKLPLGVTNRYQSILSDQHQITTFGMGNIKELQIQMLSSHLTHLTKLIIHNFSEKVETSTLPNWLQIFEHPTWQQSSYNIHIPIKPDNSVLKNISHLTLTIEIFNEINYKLALCS</sequence>
<proteinExistence type="predicted"/>
<name>D3B0V2_HETP5</name>
<dbReference type="AlphaFoldDB" id="D3B0V2"/>
<keyword evidence="2" id="KW-1185">Reference proteome</keyword>
<protein>
    <submittedName>
        <fullName evidence="1">Uncharacterized protein</fullName>
    </submittedName>
</protein>
<dbReference type="RefSeq" id="XP_020437036.1">
    <property type="nucleotide sequence ID" value="XM_020572919.1"/>
</dbReference>
<gene>
    <name evidence="1" type="ORF">PPL_01919</name>
</gene>
<dbReference type="Gene3D" id="3.80.10.10">
    <property type="entry name" value="Ribonuclease Inhibitor"/>
    <property type="match status" value="1"/>
</dbReference>
<dbReference type="SUPFAM" id="SSF52047">
    <property type="entry name" value="RNI-like"/>
    <property type="match status" value="1"/>
</dbReference>
<dbReference type="InParanoid" id="D3B0V2"/>
<accession>D3B0V2</accession>
<dbReference type="InterPro" id="IPR032675">
    <property type="entry name" value="LRR_dom_sf"/>
</dbReference>
<evidence type="ECO:0000313" key="1">
    <source>
        <dbReference type="EMBL" id="EFA84926.1"/>
    </source>
</evidence>
<reference evidence="1 2" key="1">
    <citation type="journal article" date="2011" name="Genome Res.">
        <title>Phylogeny-wide analysis of social amoeba genomes highlights ancient origins for complex intercellular communication.</title>
        <authorList>
            <person name="Heidel A.J."/>
            <person name="Lawal H.M."/>
            <person name="Felder M."/>
            <person name="Schilde C."/>
            <person name="Helps N.R."/>
            <person name="Tunggal B."/>
            <person name="Rivero F."/>
            <person name="John U."/>
            <person name="Schleicher M."/>
            <person name="Eichinger L."/>
            <person name="Platzer M."/>
            <person name="Noegel A.A."/>
            <person name="Schaap P."/>
            <person name="Gloeckner G."/>
        </authorList>
    </citation>
    <scope>NUCLEOTIDE SEQUENCE [LARGE SCALE GENOMIC DNA]</scope>
    <source>
        <strain evidence="2">ATCC 26659 / Pp 5 / PN500</strain>
    </source>
</reference>
<evidence type="ECO:0000313" key="2">
    <source>
        <dbReference type="Proteomes" id="UP000001396"/>
    </source>
</evidence>
<dbReference type="EMBL" id="ADBJ01000008">
    <property type="protein sequence ID" value="EFA84926.1"/>
    <property type="molecule type" value="Genomic_DNA"/>
</dbReference>
<comment type="caution">
    <text evidence="1">The sequence shown here is derived from an EMBL/GenBank/DDBJ whole genome shotgun (WGS) entry which is preliminary data.</text>
</comment>
<dbReference type="GeneID" id="31357445"/>
<dbReference type="Proteomes" id="UP000001396">
    <property type="component" value="Unassembled WGS sequence"/>
</dbReference>